<evidence type="ECO:0000313" key="2">
    <source>
        <dbReference type="EMBL" id="GAA4239693.1"/>
    </source>
</evidence>
<evidence type="ECO:0000256" key="1">
    <source>
        <dbReference type="SAM" id="MobiDB-lite"/>
    </source>
</evidence>
<organism evidence="2 3">
    <name type="scientific">Actinomadura meridiana</name>
    <dbReference type="NCBI Taxonomy" id="559626"/>
    <lineage>
        <taxon>Bacteria</taxon>
        <taxon>Bacillati</taxon>
        <taxon>Actinomycetota</taxon>
        <taxon>Actinomycetes</taxon>
        <taxon>Streptosporangiales</taxon>
        <taxon>Thermomonosporaceae</taxon>
        <taxon>Actinomadura</taxon>
    </lineage>
</organism>
<proteinExistence type="predicted"/>
<dbReference type="PANTHER" id="PTHR42999">
    <property type="entry name" value="ANTIBIOTIC RESISTANCE PROTEIN MCBG"/>
    <property type="match status" value="1"/>
</dbReference>
<dbReference type="EMBL" id="BAABAS010000021">
    <property type="protein sequence ID" value="GAA4239693.1"/>
    <property type="molecule type" value="Genomic_DNA"/>
</dbReference>
<accession>A0ABP8CJ07</accession>
<dbReference type="PANTHER" id="PTHR42999:SF1">
    <property type="entry name" value="PENTAPEPTIDE REPEAT-CONTAINING PROTEIN"/>
    <property type="match status" value="1"/>
</dbReference>
<name>A0ABP8CJ07_9ACTN</name>
<protein>
    <recommendedName>
        <fullName evidence="4">Pentapeptide repeat-containing protein</fullName>
    </recommendedName>
</protein>
<dbReference type="InterPro" id="IPR001646">
    <property type="entry name" value="5peptide_repeat"/>
</dbReference>
<gene>
    <name evidence="2" type="ORF">GCM10022254_60840</name>
</gene>
<evidence type="ECO:0000313" key="3">
    <source>
        <dbReference type="Proteomes" id="UP001501710"/>
    </source>
</evidence>
<keyword evidence="3" id="KW-1185">Reference proteome</keyword>
<comment type="caution">
    <text evidence="2">The sequence shown here is derived from an EMBL/GenBank/DDBJ whole genome shotgun (WGS) entry which is preliminary data.</text>
</comment>
<evidence type="ECO:0008006" key="4">
    <source>
        <dbReference type="Google" id="ProtNLM"/>
    </source>
</evidence>
<dbReference type="SUPFAM" id="SSF141571">
    <property type="entry name" value="Pentapeptide repeat-like"/>
    <property type="match status" value="1"/>
</dbReference>
<dbReference type="InterPro" id="IPR052949">
    <property type="entry name" value="PA_immunity-related"/>
</dbReference>
<dbReference type="Proteomes" id="UP001501710">
    <property type="component" value="Unassembled WGS sequence"/>
</dbReference>
<dbReference type="Pfam" id="PF13599">
    <property type="entry name" value="Pentapeptide_4"/>
    <property type="match status" value="1"/>
</dbReference>
<feature type="region of interest" description="Disordered" evidence="1">
    <location>
        <begin position="1"/>
        <end position="22"/>
    </location>
</feature>
<dbReference type="Gene3D" id="2.160.20.80">
    <property type="entry name" value="E3 ubiquitin-protein ligase SopA"/>
    <property type="match status" value="1"/>
</dbReference>
<reference evidence="3" key="1">
    <citation type="journal article" date="2019" name="Int. J. Syst. Evol. Microbiol.">
        <title>The Global Catalogue of Microorganisms (GCM) 10K type strain sequencing project: providing services to taxonomists for standard genome sequencing and annotation.</title>
        <authorList>
            <consortium name="The Broad Institute Genomics Platform"/>
            <consortium name="The Broad Institute Genome Sequencing Center for Infectious Disease"/>
            <person name="Wu L."/>
            <person name="Ma J."/>
        </authorList>
    </citation>
    <scope>NUCLEOTIDE SEQUENCE [LARGE SCALE GENOMIC DNA]</scope>
    <source>
        <strain evidence="3">JCM 17440</strain>
    </source>
</reference>
<dbReference type="RefSeq" id="WP_344903751.1">
    <property type="nucleotide sequence ID" value="NZ_BAABAS010000021.1"/>
</dbReference>
<sequence>MSNGIVSIREPKAPKIPQQLSPATDAEHDLVHDGVYMSLTYGAGTITGSGAEGVEFERCRFDRTGFAAVTLHRASLTDVHFQGCDLANLRLFSSRLFNAAVANCRMTGFQAPEGGLRDVVVDGCRADMANFRFSQMRDVVFRDCNLSEASFQEAELRDVRFERCKLVATQFSKVSMKNVRFSGCDLQGVRGITSFDGAIVASGDAMSLLGALTSALGIRIED</sequence>